<proteinExistence type="predicted"/>
<dbReference type="EMBL" id="CP053709">
    <property type="protein sequence ID" value="QKE93141.1"/>
    <property type="molecule type" value="Genomic_DNA"/>
</dbReference>
<protein>
    <submittedName>
        <fullName evidence="2">Uncharacterized protein</fullName>
    </submittedName>
</protein>
<evidence type="ECO:0000313" key="3">
    <source>
        <dbReference type="Proteomes" id="UP000500767"/>
    </source>
</evidence>
<name>A0A6M8HYH8_9PROT</name>
<geneLocation type="plasmid" evidence="2 3">
    <name>unnamed1</name>
</geneLocation>
<dbReference type="RefSeq" id="WP_171833883.1">
    <property type="nucleotide sequence ID" value="NZ_CP053709.1"/>
</dbReference>
<feature type="transmembrane region" description="Helical" evidence="1">
    <location>
        <begin position="171"/>
        <end position="191"/>
    </location>
</feature>
<keyword evidence="3" id="KW-1185">Reference proteome</keyword>
<keyword evidence="1" id="KW-1133">Transmembrane helix</keyword>
<evidence type="ECO:0000256" key="1">
    <source>
        <dbReference type="SAM" id="Phobius"/>
    </source>
</evidence>
<dbReference type="Proteomes" id="UP000500767">
    <property type="component" value="Plasmid unnamed1"/>
</dbReference>
<accession>A0A6M8HYH8</accession>
<keyword evidence="1" id="KW-0472">Membrane</keyword>
<dbReference type="AlphaFoldDB" id="A0A6M8HYH8"/>
<gene>
    <name evidence="2" type="ORF">HN018_23445</name>
</gene>
<keyword evidence="1" id="KW-0812">Transmembrane</keyword>
<evidence type="ECO:0000313" key="2">
    <source>
        <dbReference type="EMBL" id="QKE93141.1"/>
    </source>
</evidence>
<organism evidence="2 3">
    <name type="scientific">Lichenicola cladoniae</name>
    <dbReference type="NCBI Taxonomy" id="1484109"/>
    <lineage>
        <taxon>Bacteria</taxon>
        <taxon>Pseudomonadati</taxon>
        <taxon>Pseudomonadota</taxon>
        <taxon>Alphaproteobacteria</taxon>
        <taxon>Acetobacterales</taxon>
        <taxon>Acetobacteraceae</taxon>
        <taxon>Lichenicola</taxon>
    </lineage>
</organism>
<reference evidence="2 3" key="1">
    <citation type="journal article" date="2014" name="World J. Microbiol. Biotechnol.">
        <title>Biodiversity and physiological characteristics of Antarctic and Arctic lichens-associated bacteria.</title>
        <authorList>
            <person name="Lee Y.M."/>
            <person name="Kim E.H."/>
            <person name="Lee H.K."/>
            <person name="Hong S.G."/>
        </authorList>
    </citation>
    <scope>NUCLEOTIDE SEQUENCE [LARGE SCALE GENOMIC DNA]</scope>
    <source>
        <strain evidence="2 3">PAMC 26569</strain>
        <plasmid evidence="2">unnamed1</plasmid>
    </source>
</reference>
<dbReference type="KEGG" id="lck:HN018_23445"/>
<keyword evidence="2" id="KW-0614">Plasmid</keyword>
<sequence length="236" mass="25606">MPDSAVGHPGSDREVAKRTGAELQQAIANMRGEFTARTQAVEAAAKEWGIRPDYPEGVFVSAMIRTQSGFSELALSLADALQTVVSDARAAAADELGRQRVLTQQTRVALENANGAIINMEAGARVVIGKLDQEKAQVTARLIEEIVPEMIRGVKEALVIKERRRDKNMELTRALGAAGLALALVISGYVWGTWSDWGLSSRIESVGAAIQRCQSSSRWADDKGHRLCEMSDFVQN</sequence>